<protein>
    <recommendedName>
        <fullName evidence="3">Reverse transcriptase domain-containing protein</fullName>
    </recommendedName>
</protein>
<name>A0A699LD94_TANCI</name>
<gene>
    <name evidence="2" type="ORF">Tci_704293</name>
</gene>
<accession>A0A699LD94</accession>
<evidence type="ECO:0008006" key="3">
    <source>
        <dbReference type="Google" id="ProtNLM"/>
    </source>
</evidence>
<proteinExistence type="predicted"/>
<dbReference type="EMBL" id="BKCJ010601929">
    <property type="protein sequence ID" value="GFB32322.1"/>
    <property type="molecule type" value="Genomic_DNA"/>
</dbReference>
<evidence type="ECO:0000256" key="1">
    <source>
        <dbReference type="SAM" id="MobiDB-lite"/>
    </source>
</evidence>
<organism evidence="2">
    <name type="scientific">Tanacetum cinerariifolium</name>
    <name type="common">Dalmatian daisy</name>
    <name type="synonym">Chrysanthemum cinerariifolium</name>
    <dbReference type="NCBI Taxonomy" id="118510"/>
    <lineage>
        <taxon>Eukaryota</taxon>
        <taxon>Viridiplantae</taxon>
        <taxon>Streptophyta</taxon>
        <taxon>Embryophyta</taxon>
        <taxon>Tracheophyta</taxon>
        <taxon>Spermatophyta</taxon>
        <taxon>Magnoliopsida</taxon>
        <taxon>eudicotyledons</taxon>
        <taxon>Gunneridae</taxon>
        <taxon>Pentapetalae</taxon>
        <taxon>asterids</taxon>
        <taxon>campanulids</taxon>
        <taxon>Asterales</taxon>
        <taxon>Asteraceae</taxon>
        <taxon>Asteroideae</taxon>
        <taxon>Anthemideae</taxon>
        <taxon>Anthemidinae</taxon>
        <taxon>Tanacetum</taxon>
    </lineage>
</organism>
<comment type="caution">
    <text evidence="2">The sequence shown here is derived from an EMBL/GenBank/DDBJ whole genome shotgun (WGS) entry which is preliminary data.</text>
</comment>
<reference evidence="2" key="1">
    <citation type="journal article" date="2019" name="Sci. Rep.">
        <title>Draft genome of Tanacetum cinerariifolium, the natural source of mosquito coil.</title>
        <authorList>
            <person name="Yamashiro T."/>
            <person name="Shiraishi A."/>
            <person name="Satake H."/>
            <person name="Nakayama K."/>
        </authorList>
    </citation>
    <scope>NUCLEOTIDE SEQUENCE</scope>
</reference>
<feature type="region of interest" description="Disordered" evidence="1">
    <location>
        <begin position="117"/>
        <end position="136"/>
    </location>
</feature>
<evidence type="ECO:0000313" key="2">
    <source>
        <dbReference type="EMBL" id="GFB32322.1"/>
    </source>
</evidence>
<sequence>MPGIIESSGVKSKSISFIRDDDESFSDDDVPKEIYSNPRFDEEIIPIKIDPHQFNAEFDLIESLLNQDFSIISSSKIYSLLDEFAGELIFLKLLPPGIDEADCDPEEEIHLIEKLLYDNSSPRPPEEPNSENSDAIIESFSPSPILEDDYDSKRDILIRKELLDNYSLLLSVIESFYFDIPSFSRPPAKPPDGNTGILNIKMMGDNSEQKVPMPGLMITRVPNQEKSPDLLSLQVWGELGQAQRPKTSASWEAPHAYP</sequence>
<dbReference type="AlphaFoldDB" id="A0A699LD94"/>